<evidence type="ECO:0000313" key="2">
    <source>
        <dbReference type="EMBL" id="OJI97041.1"/>
    </source>
</evidence>
<feature type="chain" id="PRO_5013245224" evidence="1">
    <location>
        <begin position="19"/>
        <end position="113"/>
    </location>
</feature>
<accession>A0A1L9P695</accession>
<dbReference type="VEuPathDB" id="FungiDB:ASPVEDRAFT_78782"/>
<name>A0A1L9P695_ASPVE</name>
<dbReference type="RefSeq" id="XP_040662804.1">
    <property type="nucleotide sequence ID" value="XM_040816601.1"/>
</dbReference>
<dbReference type="GeneID" id="63732112"/>
<sequence>MHLTIITTTLSLLALATAESICSPGSVGVGIAPSTATDTYSVIADSNCGIVDSRLGHGELCGVYNRGSQVSCVDQNTVTGVTASGAEYGNCVSVSDQFCHQQPGYGIQWCCGV</sequence>
<dbReference type="Proteomes" id="UP000184073">
    <property type="component" value="Unassembled WGS sequence"/>
</dbReference>
<evidence type="ECO:0000313" key="3">
    <source>
        <dbReference type="Proteomes" id="UP000184073"/>
    </source>
</evidence>
<dbReference type="OrthoDB" id="4479477at2759"/>
<organism evidence="2 3">
    <name type="scientific">Aspergillus versicolor CBS 583.65</name>
    <dbReference type="NCBI Taxonomy" id="1036611"/>
    <lineage>
        <taxon>Eukaryota</taxon>
        <taxon>Fungi</taxon>
        <taxon>Dikarya</taxon>
        <taxon>Ascomycota</taxon>
        <taxon>Pezizomycotina</taxon>
        <taxon>Eurotiomycetes</taxon>
        <taxon>Eurotiomycetidae</taxon>
        <taxon>Eurotiales</taxon>
        <taxon>Aspergillaceae</taxon>
        <taxon>Aspergillus</taxon>
        <taxon>Aspergillus subgen. Nidulantes</taxon>
    </lineage>
</organism>
<proteinExistence type="predicted"/>
<protein>
    <submittedName>
        <fullName evidence="2">Uncharacterized protein</fullName>
    </submittedName>
</protein>
<gene>
    <name evidence="2" type="ORF">ASPVEDRAFT_78782</name>
</gene>
<keyword evidence="3" id="KW-1185">Reference proteome</keyword>
<dbReference type="AlphaFoldDB" id="A0A1L9P695"/>
<evidence type="ECO:0000256" key="1">
    <source>
        <dbReference type="SAM" id="SignalP"/>
    </source>
</evidence>
<dbReference type="EMBL" id="KV878125">
    <property type="protein sequence ID" value="OJI97041.1"/>
    <property type="molecule type" value="Genomic_DNA"/>
</dbReference>
<keyword evidence="1" id="KW-0732">Signal</keyword>
<feature type="signal peptide" evidence="1">
    <location>
        <begin position="1"/>
        <end position="18"/>
    </location>
</feature>
<reference evidence="3" key="1">
    <citation type="journal article" date="2017" name="Genome Biol.">
        <title>Comparative genomics reveals high biological diversity and specific adaptations in the industrially and medically important fungal genus Aspergillus.</title>
        <authorList>
            <person name="de Vries R.P."/>
            <person name="Riley R."/>
            <person name="Wiebenga A."/>
            <person name="Aguilar-Osorio G."/>
            <person name="Amillis S."/>
            <person name="Uchima C.A."/>
            <person name="Anderluh G."/>
            <person name="Asadollahi M."/>
            <person name="Askin M."/>
            <person name="Barry K."/>
            <person name="Battaglia E."/>
            <person name="Bayram O."/>
            <person name="Benocci T."/>
            <person name="Braus-Stromeyer S.A."/>
            <person name="Caldana C."/>
            <person name="Canovas D."/>
            <person name="Cerqueira G.C."/>
            <person name="Chen F."/>
            <person name="Chen W."/>
            <person name="Choi C."/>
            <person name="Clum A."/>
            <person name="Dos Santos R.A."/>
            <person name="Damasio A.R."/>
            <person name="Diallinas G."/>
            <person name="Emri T."/>
            <person name="Fekete E."/>
            <person name="Flipphi M."/>
            <person name="Freyberg S."/>
            <person name="Gallo A."/>
            <person name="Gournas C."/>
            <person name="Habgood R."/>
            <person name="Hainaut M."/>
            <person name="Harispe M.L."/>
            <person name="Henrissat B."/>
            <person name="Hilden K.S."/>
            <person name="Hope R."/>
            <person name="Hossain A."/>
            <person name="Karabika E."/>
            <person name="Karaffa L."/>
            <person name="Karanyi Z."/>
            <person name="Krasevec N."/>
            <person name="Kuo A."/>
            <person name="Kusch H."/>
            <person name="LaButti K."/>
            <person name="Lagendijk E.L."/>
            <person name="Lapidus A."/>
            <person name="Levasseur A."/>
            <person name="Lindquist E."/>
            <person name="Lipzen A."/>
            <person name="Logrieco A.F."/>
            <person name="MacCabe A."/>
            <person name="Maekelae M.R."/>
            <person name="Malavazi I."/>
            <person name="Melin P."/>
            <person name="Meyer V."/>
            <person name="Mielnichuk N."/>
            <person name="Miskei M."/>
            <person name="Molnar A.P."/>
            <person name="Mule G."/>
            <person name="Ngan C.Y."/>
            <person name="Orejas M."/>
            <person name="Orosz E."/>
            <person name="Ouedraogo J.P."/>
            <person name="Overkamp K.M."/>
            <person name="Park H.-S."/>
            <person name="Perrone G."/>
            <person name="Piumi F."/>
            <person name="Punt P.J."/>
            <person name="Ram A.F."/>
            <person name="Ramon A."/>
            <person name="Rauscher S."/>
            <person name="Record E."/>
            <person name="Riano-Pachon D.M."/>
            <person name="Robert V."/>
            <person name="Roehrig J."/>
            <person name="Ruller R."/>
            <person name="Salamov A."/>
            <person name="Salih N.S."/>
            <person name="Samson R.A."/>
            <person name="Sandor E."/>
            <person name="Sanguinetti M."/>
            <person name="Schuetze T."/>
            <person name="Sepcic K."/>
            <person name="Shelest E."/>
            <person name="Sherlock G."/>
            <person name="Sophianopoulou V."/>
            <person name="Squina F.M."/>
            <person name="Sun H."/>
            <person name="Susca A."/>
            <person name="Todd R.B."/>
            <person name="Tsang A."/>
            <person name="Unkles S.E."/>
            <person name="van de Wiele N."/>
            <person name="van Rossen-Uffink D."/>
            <person name="Oliveira J.V."/>
            <person name="Vesth T.C."/>
            <person name="Visser J."/>
            <person name="Yu J.-H."/>
            <person name="Zhou M."/>
            <person name="Andersen M.R."/>
            <person name="Archer D.B."/>
            <person name="Baker S.E."/>
            <person name="Benoit I."/>
            <person name="Brakhage A.A."/>
            <person name="Braus G.H."/>
            <person name="Fischer R."/>
            <person name="Frisvad J.C."/>
            <person name="Goldman G.H."/>
            <person name="Houbraken J."/>
            <person name="Oakley B."/>
            <person name="Pocsi I."/>
            <person name="Scazzocchio C."/>
            <person name="Seiboth B."/>
            <person name="vanKuyk P.A."/>
            <person name="Wortman J."/>
            <person name="Dyer P.S."/>
            <person name="Grigoriev I.V."/>
        </authorList>
    </citation>
    <scope>NUCLEOTIDE SEQUENCE [LARGE SCALE GENOMIC DNA]</scope>
    <source>
        <strain evidence="3">CBS 583.65</strain>
    </source>
</reference>